<evidence type="ECO:0000256" key="1">
    <source>
        <dbReference type="SAM" id="SignalP"/>
    </source>
</evidence>
<dbReference type="AlphaFoldDB" id="A0A1I5EUX3"/>
<dbReference type="RefSeq" id="WP_083396799.1">
    <property type="nucleotide sequence ID" value="NZ_FOVJ01000009.1"/>
</dbReference>
<organism evidence="2 3">
    <name type="scientific">Nitrosospira briensis</name>
    <dbReference type="NCBI Taxonomy" id="35799"/>
    <lineage>
        <taxon>Bacteria</taxon>
        <taxon>Pseudomonadati</taxon>
        <taxon>Pseudomonadota</taxon>
        <taxon>Betaproteobacteria</taxon>
        <taxon>Nitrosomonadales</taxon>
        <taxon>Nitrosomonadaceae</taxon>
        <taxon>Nitrosospira</taxon>
    </lineage>
</organism>
<keyword evidence="1" id="KW-0732">Signal</keyword>
<reference evidence="3" key="1">
    <citation type="submission" date="2016-10" db="EMBL/GenBank/DDBJ databases">
        <authorList>
            <person name="Varghese N."/>
        </authorList>
    </citation>
    <scope>NUCLEOTIDE SEQUENCE [LARGE SCALE GENOMIC DNA]</scope>
    <source>
        <strain evidence="3">Nsp8</strain>
    </source>
</reference>
<sequence length="147" mass="16419">MDLNETPVNCHLRKLLAGMAIVLAMCLQSTASAASPLLRCEISQGGEAYTVDFLPRTDPYTVEAKNINGKFRFKAIVLGNEKLVESVKIYTYYQEQHQMVLLHEARYIPPFSQSASSPAALTGINYLYSPRLEEELQYGCALLEVDL</sequence>
<dbReference type="Proteomes" id="UP000183107">
    <property type="component" value="Unassembled WGS sequence"/>
</dbReference>
<gene>
    <name evidence="2" type="ORF">SAMN05216386_2771</name>
</gene>
<protein>
    <submittedName>
        <fullName evidence="2">Uncharacterized protein</fullName>
    </submittedName>
</protein>
<name>A0A1I5EUX3_9PROT</name>
<evidence type="ECO:0000313" key="2">
    <source>
        <dbReference type="EMBL" id="SFO15332.1"/>
    </source>
</evidence>
<evidence type="ECO:0000313" key="3">
    <source>
        <dbReference type="Proteomes" id="UP000183107"/>
    </source>
</evidence>
<dbReference type="OrthoDB" id="6057907at2"/>
<dbReference type="EMBL" id="FOVJ01000009">
    <property type="protein sequence ID" value="SFO15332.1"/>
    <property type="molecule type" value="Genomic_DNA"/>
</dbReference>
<accession>A0A1I5EUX3</accession>
<keyword evidence="3" id="KW-1185">Reference proteome</keyword>
<feature type="chain" id="PRO_5010242426" evidence="1">
    <location>
        <begin position="34"/>
        <end position="147"/>
    </location>
</feature>
<feature type="signal peptide" evidence="1">
    <location>
        <begin position="1"/>
        <end position="33"/>
    </location>
</feature>
<proteinExistence type="predicted"/>